<dbReference type="Proteomes" id="UP000005952">
    <property type="component" value="Chromosome"/>
</dbReference>
<keyword evidence="2" id="KW-1185">Reference proteome</keyword>
<name>N0B2Q4_9HYPH</name>
<proteinExistence type="predicted"/>
<dbReference type="OrthoDB" id="370799at2"/>
<dbReference type="RefSeq" id="WP_015597842.1">
    <property type="nucleotide sequence ID" value="NC_021172.1"/>
</dbReference>
<dbReference type="eggNOG" id="ENOG5032YM4">
    <property type="taxonomic scope" value="Bacteria"/>
</dbReference>
<evidence type="ECO:0000313" key="1">
    <source>
        <dbReference type="EMBL" id="AGK57809.1"/>
    </source>
</evidence>
<protein>
    <recommendedName>
        <fullName evidence="3">Tetratricopeptide repeat protein</fullName>
    </recommendedName>
</protein>
<dbReference type="KEGG" id="hdt:HYPDE_30673"/>
<dbReference type="STRING" id="670307.HYPDE_30673"/>
<reference evidence="1 2" key="1">
    <citation type="journal article" date="2013" name="Genome Announc.">
        <title>Genome sequences for three denitrifying bacterial strains isolated from a uranium- and nitrate-contaminated subsurface environment.</title>
        <authorList>
            <person name="Venkatramanan R."/>
            <person name="Prakash O."/>
            <person name="Woyke T."/>
            <person name="Chain P."/>
            <person name="Goodwin L.A."/>
            <person name="Watson D."/>
            <person name="Brooks S."/>
            <person name="Kostka J.E."/>
            <person name="Green S.J."/>
        </authorList>
    </citation>
    <scope>NUCLEOTIDE SEQUENCE [LARGE SCALE GENOMIC DNA]</scope>
    <source>
        <strain evidence="1 2">1NES1</strain>
    </source>
</reference>
<evidence type="ECO:0008006" key="3">
    <source>
        <dbReference type="Google" id="ProtNLM"/>
    </source>
</evidence>
<dbReference type="HOGENOM" id="CLU_165468_1_0_5"/>
<dbReference type="EMBL" id="CP005587">
    <property type="protein sequence ID" value="AGK57809.1"/>
    <property type="molecule type" value="Genomic_DNA"/>
</dbReference>
<accession>N0B2Q4</accession>
<gene>
    <name evidence="1" type="ORF">HYPDE_30673</name>
</gene>
<organism evidence="1 2">
    <name type="scientific">Hyphomicrobium denitrificans 1NES1</name>
    <dbReference type="NCBI Taxonomy" id="670307"/>
    <lineage>
        <taxon>Bacteria</taxon>
        <taxon>Pseudomonadati</taxon>
        <taxon>Pseudomonadota</taxon>
        <taxon>Alphaproteobacteria</taxon>
        <taxon>Hyphomicrobiales</taxon>
        <taxon>Hyphomicrobiaceae</taxon>
        <taxon>Hyphomicrobium</taxon>
    </lineage>
</organism>
<dbReference type="AlphaFoldDB" id="N0B2Q4"/>
<sequence>MASPHDLKRGVGLALEGDWDGAHAIAQQNESDPLFCWLHACLHKIEGDHGNSRYWYAKAGRRFEDFTKAEDELGAILASLT</sequence>
<evidence type="ECO:0000313" key="2">
    <source>
        <dbReference type="Proteomes" id="UP000005952"/>
    </source>
</evidence>